<evidence type="ECO:0000313" key="1">
    <source>
        <dbReference type="EMBL" id="CAA2964653.1"/>
    </source>
</evidence>
<dbReference type="Proteomes" id="UP000594638">
    <property type="component" value="Unassembled WGS sequence"/>
</dbReference>
<proteinExistence type="predicted"/>
<protein>
    <submittedName>
        <fullName evidence="1">Uncharacterized protein</fullName>
    </submittedName>
</protein>
<reference evidence="1 2" key="1">
    <citation type="submission" date="2019-12" db="EMBL/GenBank/DDBJ databases">
        <authorList>
            <person name="Alioto T."/>
            <person name="Alioto T."/>
            <person name="Gomez Garrido J."/>
        </authorList>
    </citation>
    <scope>NUCLEOTIDE SEQUENCE [LARGE SCALE GENOMIC DNA]</scope>
</reference>
<dbReference type="Gramene" id="OE9A021716T1">
    <property type="protein sequence ID" value="OE9A021716C1"/>
    <property type="gene ID" value="OE9A021716"/>
</dbReference>
<dbReference type="AlphaFoldDB" id="A0A8S0QFJ5"/>
<comment type="caution">
    <text evidence="1">The sequence shown here is derived from an EMBL/GenBank/DDBJ whole genome shotgun (WGS) entry which is preliminary data.</text>
</comment>
<dbReference type="EMBL" id="CACTIH010001826">
    <property type="protein sequence ID" value="CAA2964653.1"/>
    <property type="molecule type" value="Genomic_DNA"/>
</dbReference>
<keyword evidence="2" id="KW-1185">Reference proteome</keyword>
<accession>A0A8S0QFJ5</accession>
<sequence length="108" mass="11421">MMKGRAKAAQWLVETYVADGNSTKFRIFVWRLVHGVVPKCSELGSRARAHEPCCEFVASMGVSQLTNRKEQPAVVQWLPPAAGTSKPNTNAGVIVGSGRVGAGAGAVI</sequence>
<organism evidence="1 2">
    <name type="scientific">Olea europaea subsp. europaea</name>
    <dbReference type="NCBI Taxonomy" id="158383"/>
    <lineage>
        <taxon>Eukaryota</taxon>
        <taxon>Viridiplantae</taxon>
        <taxon>Streptophyta</taxon>
        <taxon>Embryophyta</taxon>
        <taxon>Tracheophyta</taxon>
        <taxon>Spermatophyta</taxon>
        <taxon>Magnoliopsida</taxon>
        <taxon>eudicotyledons</taxon>
        <taxon>Gunneridae</taxon>
        <taxon>Pentapetalae</taxon>
        <taxon>asterids</taxon>
        <taxon>lamiids</taxon>
        <taxon>Lamiales</taxon>
        <taxon>Oleaceae</taxon>
        <taxon>Oleeae</taxon>
        <taxon>Olea</taxon>
    </lineage>
</organism>
<gene>
    <name evidence="1" type="ORF">OLEA9_A021716</name>
</gene>
<name>A0A8S0QFJ5_OLEEU</name>
<evidence type="ECO:0000313" key="2">
    <source>
        <dbReference type="Proteomes" id="UP000594638"/>
    </source>
</evidence>